<dbReference type="GO" id="GO:0097175">
    <property type="term" value="P:1,6-anhydro-N-acetyl-beta-muramic acid catabolic process"/>
    <property type="evidence" value="ECO:0007669"/>
    <property type="project" value="UniProtKB-UniRule"/>
</dbReference>
<keyword evidence="3" id="KW-1185">Reference proteome</keyword>
<reference evidence="2" key="1">
    <citation type="submission" date="2017-02" db="EMBL/GenBank/DDBJ databases">
        <title>Draft Genome Sequence of the Salt Water Bacterium Oceanospirillum linum ATCC 11336.</title>
        <authorList>
            <person name="Trachtenberg A.M."/>
            <person name="Carney J.G."/>
            <person name="Linnane J.D."/>
            <person name="Rheaume B.A."/>
            <person name="Pitts N.L."/>
            <person name="Mykles D.L."/>
            <person name="Maclea K.S."/>
        </authorList>
    </citation>
    <scope>NUCLEOTIDE SEQUENCE [LARGE SCALE GENOMIC DNA]</scope>
    <source>
        <strain evidence="2">ATCC 11336</strain>
    </source>
</reference>
<evidence type="ECO:0000313" key="2">
    <source>
        <dbReference type="EMBL" id="OOV86255.1"/>
    </source>
</evidence>
<accession>A0A1T1H8W2</accession>
<keyword evidence="1" id="KW-0547">Nucleotide-binding</keyword>
<proteinExistence type="inferred from homology"/>
<dbReference type="Gene3D" id="3.30.420.40">
    <property type="match status" value="2"/>
</dbReference>
<evidence type="ECO:0000256" key="1">
    <source>
        <dbReference type="HAMAP-Rule" id="MF_01270"/>
    </source>
</evidence>
<dbReference type="NCBIfam" id="NF007139">
    <property type="entry name" value="PRK09585.1-3"/>
    <property type="match status" value="1"/>
</dbReference>
<name>A0A1T1H8W2_OCELI</name>
<comment type="caution">
    <text evidence="2">The sequence shown here is derived from an EMBL/GenBank/DDBJ whole genome shotgun (WGS) entry which is preliminary data.</text>
</comment>
<dbReference type="PANTHER" id="PTHR30605:SF0">
    <property type="entry name" value="ANHYDRO-N-ACETYLMURAMIC ACID KINASE"/>
    <property type="match status" value="1"/>
</dbReference>
<comment type="function">
    <text evidence="1">Catalyzes the specific phosphorylation of 1,6-anhydro-N-acetylmuramic acid (anhMurNAc) with the simultaneous cleavage of the 1,6-anhydro ring, generating MurNAc-6-P. Is required for the utilization of anhMurNAc either imported from the medium or derived from its own cell wall murein, and thus plays a role in cell wall recycling.</text>
</comment>
<dbReference type="RefSeq" id="WP_238377610.1">
    <property type="nucleotide sequence ID" value="NZ_FXTS01000009.1"/>
</dbReference>
<comment type="pathway">
    <text evidence="1">Amino-sugar metabolism; 1,6-anhydro-N-acetylmuramate degradation.</text>
</comment>
<dbReference type="GO" id="GO:0009254">
    <property type="term" value="P:peptidoglycan turnover"/>
    <property type="evidence" value="ECO:0007669"/>
    <property type="project" value="UniProtKB-UniRule"/>
</dbReference>
<dbReference type="InterPro" id="IPR005338">
    <property type="entry name" value="Anhydro_N_Ac-Mur_kinase"/>
</dbReference>
<dbReference type="EMBL" id="MTSD02000008">
    <property type="protein sequence ID" value="OOV86255.1"/>
    <property type="molecule type" value="Genomic_DNA"/>
</dbReference>
<dbReference type="UniPathway" id="UPA00343"/>
<organism evidence="2 3">
    <name type="scientific">Oceanospirillum linum</name>
    <dbReference type="NCBI Taxonomy" id="966"/>
    <lineage>
        <taxon>Bacteria</taxon>
        <taxon>Pseudomonadati</taxon>
        <taxon>Pseudomonadota</taxon>
        <taxon>Gammaproteobacteria</taxon>
        <taxon>Oceanospirillales</taxon>
        <taxon>Oceanospirillaceae</taxon>
        <taxon>Oceanospirillum</taxon>
    </lineage>
</organism>
<dbReference type="InterPro" id="IPR043129">
    <property type="entry name" value="ATPase_NBD"/>
</dbReference>
<protein>
    <recommendedName>
        <fullName evidence="1">Anhydro-N-acetylmuramic acid kinase</fullName>
        <ecNumber evidence="1">2.7.1.170</ecNumber>
    </recommendedName>
    <alternativeName>
        <fullName evidence="1">AnhMurNAc kinase</fullName>
    </alternativeName>
</protein>
<keyword evidence="1" id="KW-0808">Transferase</keyword>
<dbReference type="GO" id="GO:0006040">
    <property type="term" value="P:amino sugar metabolic process"/>
    <property type="evidence" value="ECO:0007669"/>
    <property type="project" value="InterPro"/>
</dbReference>
<dbReference type="Proteomes" id="UP000190064">
    <property type="component" value="Unassembled WGS sequence"/>
</dbReference>
<comment type="catalytic activity">
    <reaction evidence="1">
        <text>1,6-anhydro-N-acetyl-beta-muramate + ATP + H2O = N-acetyl-D-muramate 6-phosphate + ADP + H(+)</text>
        <dbReference type="Rhea" id="RHEA:24952"/>
        <dbReference type="ChEBI" id="CHEBI:15377"/>
        <dbReference type="ChEBI" id="CHEBI:15378"/>
        <dbReference type="ChEBI" id="CHEBI:30616"/>
        <dbReference type="ChEBI" id="CHEBI:58690"/>
        <dbReference type="ChEBI" id="CHEBI:58722"/>
        <dbReference type="ChEBI" id="CHEBI:456216"/>
        <dbReference type="EC" id="2.7.1.170"/>
    </reaction>
</comment>
<dbReference type="GO" id="GO:0005524">
    <property type="term" value="F:ATP binding"/>
    <property type="evidence" value="ECO:0007669"/>
    <property type="project" value="UniProtKB-UniRule"/>
</dbReference>
<feature type="binding site" evidence="1">
    <location>
        <begin position="11"/>
        <end position="18"/>
    </location>
    <ligand>
        <name>ATP</name>
        <dbReference type="ChEBI" id="CHEBI:30616"/>
    </ligand>
</feature>
<keyword evidence="1" id="KW-0119">Carbohydrate metabolism</keyword>
<dbReference type="AlphaFoldDB" id="A0A1T1H8W2"/>
<sequence>MRDIYIGLMSGTSADGVDAVLIEFTREDDKHPGFHILHALDIPYQASFRKELLKLALSPSCDKAFLATISGQLADFFAEAVGRLLQESKFSADQIIAIGSHGHTVDHAPNNPLPYTLQITDHARLVEKTGISVVCDFRSRDIAAGGQGAPLVPAFHQWLFTHQALPDTGSEQAIINIGGICNITLVNAGLGFDCGPGNCLIDYWHQLNTGENFDYAGESARKGQLVPELLNAMLEDPYFSQQAPKSTGREYFNQEWLNPKLVLSNDHWQDTAFTLTLLTAKIIADQINLYNCREVFLCGGGSHNTLLIEQIKQHAPGASLKTTSDLGIAPDWVEAAAFAWLARQTLNNLPGNLPSATGAKGERILGAIYPA</sequence>
<dbReference type="HAMAP" id="MF_01270">
    <property type="entry name" value="AnhMurNAc_kinase"/>
    <property type="match status" value="1"/>
</dbReference>
<evidence type="ECO:0000313" key="3">
    <source>
        <dbReference type="Proteomes" id="UP000190064"/>
    </source>
</evidence>
<dbReference type="GO" id="GO:0016301">
    <property type="term" value="F:kinase activity"/>
    <property type="evidence" value="ECO:0007669"/>
    <property type="project" value="UniProtKB-KW"/>
</dbReference>
<dbReference type="SUPFAM" id="SSF53067">
    <property type="entry name" value="Actin-like ATPase domain"/>
    <property type="match status" value="1"/>
</dbReference>
<dbReference type="GO" id="GO:0016773">
    <property type="term" value="F:phosphotransferase activity, alcohol group as acceptor"/>
    <property type="evidence" value="ECO:0007669"/>
    <property type="project" value="UniProtKB-UniRule"/>
</dbReference>
<dbReference type="CDD" id="cd24050">
    <property type="entry name" value="ASKHA_NBD_ANMK"/>
    <property type="match status" value="1"/>
</dbReference>
<keyword evidence="1" id="KW-0067">ATP-binding</keyword>
<dbReference type="PANTHER" id="PTHR30605">
    <property type="entry name" value="ANHYDRO-N-ACETYLMURAMIC ACID KINASE"/>
    <property type="match status" value="1"/>
</dbReference>
<dbReference type="Pfam" id="PF03702">
    <property type="entry name" value="AnmK"/>
    <property type="match status" value="1"/>
</dbReference>
<dbReference type="EC" id="2.7.1.170" evidence="1"/>
<comment type="similarity">
    <text evidence="1">Belongs to the anhydro-N-acetylmuramic acid kinase family.</text>
</comment>
<comment type="pathway">
    <text evidence="1">Cell wall biogenesis; peptidoglycan recycling.</text>
</comment>
<keyword evidence="1 2" id="KW-0418">Kinase</keyword>
<dbReference type="UniPathway" id="UPA00544"/>
<gene>
    <name evidence="1" type="primary">anmK</name>
    <name evidence="2" type="ORF">BTA35_0214885</name>
</gene>
<dbReference type="STRING" id="966.BTA35_0214885"/>